<evidence type="ECO:0000313" key="2">
    <source>
        <dbReference type="EMBL" id="SVE14158.1"/>
    </source>
</evidence>
<name>A0A383B441_9ZZZZ</name>
<organism evidence="2">
    <name type="scientific">marine metagenome</name>
    <dbReference type="NCBI Taxonomy" id="408172"/>
    <lineage>
        <taxon>unclassified sequences</taxon>
        <taxon>metagenomes</taxon>
        <taxon>ecological metagenomes</taxon>
    </lineage>
</organism>
<dbReference type="CDD" id="cd09859">
    <property type="entry name" value="PIN_53EXO"/>
    <property type="match status" value="1"/>
</dbReference>
<evidence type="ECO:0000259" key="1">
    <source>
        <dbReference type="Pfam" id="PF02739"/>
    </source>
</evidence>
<dbReference type="Pfam" id="PF02739">
    <property type="entry name" value="5_3_exonuc_N"/>
    <property type="match status" value="1"/>
</dbReference>
<dbReference type="InterPro" id="IPR029060">
    <property type="entry name" value="PIN-like_dom_sf"/>
</dbReference>
<accession>A0A383B441</accession>
<dbReference type="Gene3D" id="3.40.50.1010">
    <property type="entry name" value="5'-nuclease"/>
    <property type="match status" value="1"/>
</dbReference>
<feature type="domain" description="5'-3' exonuclease alpha-helical arch N-terminal" evidence="1">
    <location>
        <begin position="6"/>
        <end position="84"/>
    </location>
</feature>
<dbReference type="SUPFAM" id="SSF88723">
    <property type="entry name" value="PIN domain-like"/>
    <property type="match status" value="1"/>
</dbReference>
<proteinExistence type="predicted"/>
<feature type="non-terminal residue" evidence="2">
    <location>
        <position position="84"/>
    </location>
</feature>
<dbReference type="AlphaFoldDB" id="A0A383B441"/>
<dbReference type="InterPro" id="IPR038969">
    <property type="entry name" value="FEN"/>
</dbReference>
<sequence>MTSPKRLFLIDGMAQIYRAHFAMIKNPLLTKDGRHTSAIFGFMNSLFKLMREEKPDYLAVLLDSPEPTFRHKLYTEYKATREKM</sequence>
<protein>
    <recommendedName>
        <fullName evidence="1">5'-3' exonuclease alpha-helical arch N-terminal domain-containing protein</fullName>
    </recommendedName>
</protein>
<reference evidence="2" key="1">
    <citation type="submission" date="2018-05" db="EMBL/GenBank/DDBJ databases">
        <authorList>
            <person name="Lanie J.A."/>
            <person name="Ng W.-L."/>
            <person name="Kazmierczak K.M."/>
            <person name="Andrzejewski T.M."/>
            <person name="Davidsen T.M."/>
            <person name="Wayne K.J."/>
            <person name="Tettelin H."/>
            <person name="Glass J.I."/>
            <person name="Rusch D."/>
            <person name="Podicherti R."/>
            <person name="Tsui H.-C.T."/>
            <person name="Winkler M.E."/>
        </authorList>
    </citation>
    <scope>NUCLEOTIDE SEQUENCE</scope>
</reference>
<dbReference type="PANTHER" id="PTHR42646:SF2">
    <property type="entry name" value="5'-3' EXONUCLEASE FAMILY PROTEIN"/>
    <property type="match status" value="1"/>
</dbReference>
<dbReference type="PANTHER" id="PTHR42646">
    <property type="entry name" value="FLAP ENDONUCLEASE XNI"/>
    <property type="match status" value="1"/>
</dbReference>
<dbReference type="EMBL" id="UINC01196928">
    <property type="protein sequence ID" value="SVE14158.1"/>
    <property type="molecule type" value="Genomic_DNA"/>
</dbReference>
<gene>
    <name evidence="2" type="ORF">METZ01_LOCUS467012</name>
</gene>
<dbReference type="GO" id="GO:0033567">
    <property type="term" value="P:DNA replication, Okazaki fragment processing"/>
    <property type="evidence" value="ECO:0007669"/>
    <property type="project" value="InterPro"/>
</dbReference>
<dbReference type="GO" id="GO:0017108">
    <property type="term" value="F:5'-flap endonuclease activity"/>
    <property type="evidence" value="ECO:0007669"/>
    <property type="project" value="InterPro"/>
</dbReference>
<dbReference type="InterPro" id="IPR020046">
    <property type="entry name" value="5-3_exonucl_a-hlix_arch_N"/>
</dbReference>
<dbReference type="GO" id="GO:0003677">
    <property type="term" value="F:DNA binding"/>
    <property type="evidence" value="ECO:0007669"/>
    <property type="project" value="InterPro"/>
</dbReference>